<evidence type="ECO:0000256" key="3">
    <source>
        <dbReference type="ARBA" id="ARBA00012621"/>
    </source>
</evidence>
<dbReference type="GO" id="GO:0043842">
    <property type="term" value="F:Kdo transferase activity"/>
    <property type="evidence" value="ECO:0007669"/>
    <property type="project" value="UniProtKB-EC"/>
</dbReference>
<dbReference type="Pfam" id="PF04413">
    <property type="entry name" value="Glycos_transf_N"/>
    <property type="match status" value="1"/>
</dbReference>
<name>B4D2P4_9BACT</name>
<keyword evidence="6 11" id="KW-0808">Transferase</keyword>
<evidence type="ECO:0000256" key="1">
    <source>
        <dbReference type="ARBA" id="ARBA00004196"/>
    </source>
</evidence>
<dbReference type="EC" id="2.4.99.12" evidence="3 11"/>
<feature type="transmembrane region" description="Helical" evidence="11">
    <location>
        <begin position="15"/>
        <end position="33"/>
    </location>
</feature>
<dbReference type="GO" id="GO:0005886">
    <property type="term" value="C:plasma membrane"/>
    <property type="evidence" value="ECO:0007669"/>
    <property type="project" value="UniProtKB-SubCell"/>
</dbReference>
<proteinExistence type="inferred from homology"/>
<evidence type="ECO:0000256" key="2">
    <source>
        <dbReference type="ARBA" id="ARBA00004713"/>
    </source>
</evidence>
<dbReference type="SUPFAM" id="SSF53756">
    <property type="entry name" value="UDP-Glycosyltransferase/glycogen phosphorylase"/>
    <property type="match status" value="1"/>
</dbReference>
<keyword evidence="15" id="KW-1185">Reference proteome</keyword>
<keyword evidence="11" id="KW-1133">Transmembrane helix</keyword>
<dbReference type="Gene3D" id="3.40.50.2000">
    <property type="entry name" value="Glycogen Phosphorylase B"/>
    <property type="match status" value="1"/>
</dbReference>
<dbReference type="InterPro" id="IPR007507">
    <property type="entry name" value="Glycos_transf_N"/>
</dbReference>
<comment type="subcellular location">
    <subcellularLocation>
        <location evidence="1">Cell envelope</location>
    </subcellularLocation>
    <subcellularLocation>
        <location evidence="11">Cell membrane</location>
    </subcellularLocation>
</comment>
<comment type="caution">
    <text evidence="14">The sequence shown here is derived from an EMBL/GenBank/DDBJ whole genome shotgun (WGS) entry which is preliminary data.</text>
</comment>
<dbReference type="Gene3D" id="3.40.50.11720">
    <property type="entry name" value="3-Deoxy-D-manno-octulosonic-acid transferase, N-terminal domain"/>
    <property type="match status" value="1"/>
</dbReference>
<dbReference type="FunCoup" id="B4D2P4">
    <property type="interactions" value="215"/>
</dbReference>
<comment type="similarity">
    <text evidence="11">Belongs to the glycosyltransferase group 1 family.</text>
</comment>
<evidence type="ECO:0000313" key="15">
    <source>
        <dbReference type="Proteomes" id="UP000005824"/>
    </source>
</evidence>
<feature type="active site" description="Proton acceptor" evidence="9">
    <location>
        <position position="75"/>
    </location>
</feature>
<dbReference type="Proteomes" id="UP000005824">
    <property type="component" value="Unassembled WGS sequence"/>
</dbReference>
<evidence type="ECO:0000259" key="13">
    <source>
        <dbReference type="Pfam" id="PF04413"/>
    </source>
</evidence>
<dbReference type="EMBL" id="ABVL01000008">
    <property type="protein sequence ID" value="EDY19484.1"/>
    <property type="molecule type" value="Genomic_DNA"/>
</dbReference>
<reference evidence="14 15" key="1">
    <citation type="journal article" date="2011" name="J. Bacteriol.">
        <title>Genome sequence of Chthoniobacter flavus Ellin428, an aerobic heterotrophic soil bacterium.</title>
        <authorList>
            <person name="Kant R."/>
            <person name="van Passel M.W."/>
            <person name="Palva A."/>
            <person name="Lucas S."/>
            <person name="Lapidus A."/>
            <person name="Glavina Del Rio T."/>
            <person name="Dalin E."/>
            <person name="Tice H."/>
            <person name="Bruce D."/>
            <person name="Goodwin L."/>
            <person name="Pitluck S."/>
            <person name="Larimer F.W."/>
            <person name="Land M.L."/>
            <person name="Hauser L."/>
            <person name="Sangwan P."/>
            <person name="de Vos W.M."/>
            <person name="Janssen P.H."/>
            <person name="Smidt H."/>
        </authorList>
    </citation>
    <scope>NUCLEOTIDE SEQUENCE [LARGE SCALE GENOMIC DNA]</scope>
    <source>
        <strain evidence="14 15">Ellin428</strain>
    </source>
</reference>
<dbReference type="GO" id="GO:0009244">
    <property type="term" value="P:lipopolysaccharide core region biosynthetic process"/>
    <property type="evidence" value="ECO:0007669"/>
    <property type="project" value="UniProtKB-UniRule"/>
</dbReference>
<feature type="site" description="Transition state stabilizer" evidence="10">
    <location>
        <position position="145"/>
    </location>
</feature>
<evidence type="ECO:0000256" key="4">
    <source>
        <dbReference type="ARBA" id="ARBA00019077"/>
    </source>
</evidence>
<keyword evidence="5" id="KW-0997">Cell inner membrane</keyword>
<sequence>MAAPFPDDARRSLRLYNFFFPFVFVVLLPGYLLRMMRRGGYRENFGHRFGRYSDADRQRFAKGAWLWLHSISVGETLLALKLARQMRAVDPNTNIALSVTTSTGFAVAREAAGDWLEVIYNPLDLLSFVRAALGVVRPKRLIFIEAVWPNLLAEAKRRGLPVAFVPRLSPRSERRFRRFRGIAGPMFRLVDVLAVQDQEDVTRWESLGVDRARIQVTGNTKFDYAGGGGERVAEFRGLLRQLGVAENAPILLAGSTFPGEELILAKVYRELRGRFPNLFLILVPRHVERTPEVLADLRPLDLRVELRSEPAKAPADVLVVNTTGELRDWYHLATVVFIGKSLTAHGGQNPVEPVMAGKPVVYGPNMENFAAIVTRWREEQAAVQVRDATELQEQIAELLTDAPRRDALARRAREIVAAHLGATERTVAAVLSTPARFPSVSS</sequence>
<dbReference type="InterPro" id="IPR001296">
    <property type="entry name" value="Glyco_trans_1"/>
</dbReference>
<comment type="function">
    <text evidence="11">Involved in lipopolysaccharide (LPS) biosynthesis. Catalyzes the transfer of 3-deoxy-D-manno-octulosonate (Kdo) residue(s) from CMP-Kdo to lipid IV(A), the tetraacyldisaccharide-1,4'-bisphosphate precursor of lipid A.</text>
</comment>
<evidence type="ECO:0000313" key="14">
    <source>
        <dbReference type="EMBL" id="EDY19484.1"/>
    </source>
</evidence>
<feature type="site" description="Transition state stabilizer" evidence="10">
    <location>
        <position position="221"/>
    </location>
</feature>
<dbReference type="InParanoid" id="B4D2P4"/>
<evidence type="ECO:0000256" key="10">
    <source>
        <dbReference type="PIRSR" id="PIRSR639901-2"/>
    </source>
</evidence>
<dbReference type="Pfam" id="PF00534">
    <property type="entry name" value="Glycos_transf_1"/>
    <property type="match status" value="1"/>
</dbReference>
<accession>B4D2P4</accession>
<evidence type="ECO:0000256" key="8">
    <source>
        <dbReference type="ARBA" id="ARBA00049183"/>
    </source>
</evidence>
<organism evidence="14 15">
    <name type="scientific">Chthoniobacter flavus Ellin428</name>
    <dbReference type="NCBI Taxonomy" id="497964"/>
    <lineage>
        <taxon>Bacteria</taxon>
        <taxon>Pseudomonadati</taxon>
        <taxon>Verrucomicrobiota</taxon>
        <taxon>Spartobacteria</taxon>
        <taxon>Chthoniobacterales</taxon>
        <taxon>Chthoniobacteraceae</taxon>
        <taxon>Chthoniobacter</taxon>
    </lineage>
</organism>
<evidence type="ECO:0000256" key="5">
    <source>
        <dbReference type="ARBA" id="ARBA00022519"/>
    </source>
</evidence>
<feature type="domain" description="3-deoxy-D-manno-octulosonic-acid transferase N-terminal" evidence="13">
    <location>
        <begin position="44"/>
        <end position="223"/>
    </location>
</feature>
<keyword evidence="11" id="KW-0812">Transmembrane</keyword>
<protein>
    <recommendedName>
        <fullName evidence="4 11">3-deoxy-D-manno-octulosonic acid transferase</fullName>
        <shortName evidence="11">Kdo transferase</shortName>
        <ecNumber evidence="3 11">2.4.99.12</ecNumber>
    </recommendedName>
    <alternativeName>
        <fullName evidence="7 11">Lipid IV(A) 3-deoxy-D-manno-octulosonic acid transferase</fullName>
    </alternativeName>
</protein>
<feature type="domain" description="Glycosyl transferase family 1" evidence="12">
    <location>
        <begin position="302"/>
        <end position="414"/>
    </location>
</feature>
<dbReference type="InterPro" id="IPR039901">
    <property type="entry name" value="Kdotransferase"/>
</dbReference>
<keyword evidence="11" id="KW-0448">Lipopolysaccharide biosynthesis</keyword>
<dbReference type="UniPathway" id="UPA00958"/>
<evidence type="ECO:0000256" key="7">
    <source>
        <dbReference type="ARBA" id="ARBA00031445"/>
    </source>
</evidence>
<dbReference type="InterPro" id="IPR038107">
    <property type="entry name" value="Glycos_transf_N_sf"/>
</dbReference>
<comment type="pathway">
    <text evidence="2 11">Bacterial outer membrane biogenesis; LPS core biosynthesis.</text>
</comment>
<dbReference type="AlphaFoldDB" id="B4D2P4"/>
<evidence type="ECO:0000259" key="12">
    <source>
        <dbReference type="Pfam" id="PF00534"/>
    </source>
</evidence>
<evidence type="ECO:0000256" key="6">
    <source>
        <dbReference type="ARBA" id="ARBA00022679"/>
    </source>
</evidence>
<dbReference type="eggNOG" id="COG1519">
    <property type="taxonomic scope" value="Bacteria"/>
</dbReference>
<comment type="catalytic activity">
    <reaction evidence="8 11">
        <text>lipid IVA (E. coli) + CMP-3-deoxy-beta-D-manno-octulosonate = alpha-Kdo-(2-&gt;6)-lipid IVA (E. coli) + CMP + H(+)</text>
        <dbReference type="Rhea" id="RHEA:28066"/>
        <dbReference type="ChEBI" id="CHEBI:15378"/>
        <dbReference type="ChEBI" id="CHEBI:58603"/>
        <dbReference type="ChEBI" id="CHEBI:60364"/>
        <dbReference type="ChEBI" id="CHEBI:60377"/>
        <dbReference type="ChEBI" id="CHEBI:85987"/>
        <dbReference type="EC" id="2.4.99.12"/>
    </reaction>
</comment>
<keyword evidence="11" id="KW-1003">Cell membrane</keyword>
<dbReference type="GO" id="GO:0030313">
    <property type="term" value="C:cell envelope"/>
    <property type="evidence" value="ECO:0007669"/>
    <property type="project" value="UniProtKB-SubCell"/>
</dbReference>
<evidence type="ECO:0000256" key="11">
    <source>
        <dbReference type="RuleBase" id="RU365103"/>
    </source>
</evidence>
<dbReference type="STRING" id="497964.CfE428DRAFT_3169"/>
<gene>
    <name evidence="14" type="ORF">CfE428DRAFT_3169</name>
</gene>
<dbReference type="PANTHER" id="PTHR42755:SF1">
    <property type="entry name" value="3-DEOXY-D-MANNO-OCTULOSONIC ACID TRANSFERASE, MITOCHONDRIAL-RELATED"/>
    <property type="match status" value="1"/>
</dbReference>
<dbReference type="RefSeq" id="WP_006980494.1">
    <property type="nucleotide sequence ID" value="NZ_ABVL01000008.1"/>
</dbReference>
<dbReference type="PANTHER" id="PTHR42755">
    <property type="entry name" value="3-DEOXY-MANNO-OCTULOSONATE CYTIDYLYLTRANSFERASE"/>
    <property type="match status" value="1"/>
</dbReference>
<evidence type="ECO:0000256" key="9">
    <source>
        <dbReference type="PIRSR" id="PIRSR639901-1"/>
    </source>
</evidence>
<dbReference type="GO" id="GO:0009245">
    <property type="term" value="P:lipid A biosynthetic process"/>
    <property type="evidence" value="ECO:0007669"/>
    <property type="project" value="TreeGrafter"/>
</dbReference>
<keyword evidence="11" id="KW-0472">Membrane</keyword>